<feature type="region of interest" description="Disordered" evidence="4">
    <location>
        <begin position="114"/>
        <end position="135"/>
    </location>
</feature>
<accession>A0A2U1P2Y7</accession>
<dbReference type="InterPro" id="IPR044522">
    <property type="entry name" value="TSO1-like"/>
</dbReference>
<keyword evidence="7" id="KW-1185">Reference proteome</keyword>
<evidence type="ECO:0000256" key="1">
    <source>
        <dbReference type="ARBA" id="ARBA00004123"/>
    </source>
</evidence>
<evidence type="ECO:0000259" key="5">
    <source>
        <dbReference type="PROSITE" id="PS51634"/>
    </source>
</evidence>
<evidence type="ECO:0000256" key="3">
    <source>
        <dbReference type="ARBA" id="ARBA00023242"/>
    </source>
</evidence>
<name>A0A2U1P2Y7_ARTAN</name>
<organism evidence="6 7">
    <name type="scientific">Artemisia annua</name>
    <name type="common">Sweet wormwood</name>
    <dbReference type="NCBI Taxonomy" id="35608"/>
    <lineage>
        <taxon>Eukaryota</taxon>
        <taxon>Viridiplantae</taxon>
        <taxon>Streptophyta</taxon>
        <taxon>Embryophyta</taxon>
        <taxon>Tracheophyta</taxon>
        <taxon>Spermatophyta</taxon>
        <taxon>Magnoliopsida</taxon>
        <taxon>eudicotyledons</taxon>
        <taxon>Gunneridae</taxon>
        <taxon>Pentapetalae</taxon>
        <taxon>asterids</taxon>
        <taxon>campanulids</taxon>
        <taxon>Asterales</taxon>
        <taxon>Asteraceae</taxon>
        <taxon>Asteroideae</taxon>
        <taxon>Anthemideae</taxon>
        <taxon>Artemisiinae</taxon>
        <taxon>Artemisia</taxon>
    </lineage>
</organism>
<comment type="caution">
    <text evidence="6">The sequence shown here is derived from an EMBL/GenBank/DDBJ whole genome shotgun (WGS) entry which is preliminary data.</text>
</comment>
<dbReference type="GO" id="GO:0005634">
    <property type="term" value="C:nucleus"/>
    <property type="evidence" value="ECO:0007669"/>
    <property type="project" value="UniProtKB-SubCell"/>
</dbReference>
<dbReference type="PANTHER" id="PTHR46159:SF6">
    <property type="entry name" value="OS12G0605300 PROTEIN"/>
    <property type="match status" value="1"/>
</dbReference>
<comment type="similarity">
    <text evidence="2">Belongs to the lin-54 family.</text>
</comment>
<dbReference type="InterPro" id="IPR033467">
    <property type="entry name" value="Tesmin/TSO1-like_CXC"/>
</dbReference>
<proteinExistence type="inferred from homology"/>
<keyword evidence="3" id="KW-0539">Nucleus</keyword>
<protein>
    <submittedName>
        <fullName evidence="6">CRC domain-containing protein</fullName>
    </submittedName>
</protein>
<dbReference type="AlphaFoldDB" id="A0A2U1P2Y7"/>
<dbReference type="EMBL" id="PKPP01001764">
    <property type="protein sequence ID" value="PWA80108.1"/>
    <property type="molecule type" value="Genomic_DNA"/>
</dbReference>
<comment type="subcellular location">
    <subcellularLocation>
        <location evidence="1">Nucleus</location>
    </subcellularLocation>
</comment>
<dbReference type="Pfam" id="PF03638">
    <property type="entry name" value="TCR"/>
    <property type="match status" value="2"/>
</dbReference>
<dbReference type="OrthoDB" id="6283463at2759"/>
<evidence type="ECO:0000256" key="4">
    <source>
        <dbReference type="SAM" id="MobiDB-lite"/>
    </source>
</evidence>
<dbReference type="PANTHER" id="PTHR46159">
    <property type="entry name" value="PROTEIN TESMIN/TSO1-LIKE CXC 2"/>
    <property type="match status" value="1"/>
</dbReference>
<gene>
    <name evidence="6" type="ORF">CTI12_AA199930</name>
</gene>
<reference evidence="6 7" key="1">
    <citation type="journal article" date="2018" name="Mol. Plant">
        <title>The genome of Artemisia annua provides insight into the evolution of Asteraceae family and artemisinin biosynthesis.</title>
        <authorList>
            <person name="Shen Q."/>
            <person name="Zhang L."/>
            <person name="Liao Z."/>
            <person name="Wang S."/>
            <person name="Yan T."/>
            <person name="Shi P."/>
            <person name="Liu M."/>
            <person name="Fu X."/>
            <person name="Pan Q."/>
            <person name="Wang Y."/>
            <person name="Lv Z."/>
            <person name="Lu X."/>
            <person name="Zhang F."/>
            <person name="Jiang W."/>
            <person name="Ma Y."/>
            <person name="Chen M."/>
            <person name="Hao X."/>
            <person name="Li L."/>
            <person name="Tang Y."/>
            <person name="Lv G."/>
            <person name="Zhou Y."/>
            <person name="Sun X."/>
            <person name="Brodelius P.E."/>
            <person name="Rose J.K.C."/>
            <person name="Tang K."/>
        </authorList>
    </citation>
    <scope>NUCLEOTIDE SEQUENCE [LARGE SCALE GENOMIC DNA]</scope>
    <source>
        <strain evidence="7">cv. Huhao1</strain>
        <tissue evidence="6">Leaf</tissue>
    </source>
</reference>
<feature type="compositionally biased region" description="Polar residues" evidence="4">
    <location>
        <begin position="279"/>
        <end position="294"/>
    </location>
</feature>
<dbReference type="InterPro" id="IPR005172">
    <property type="entry name" value="CRC"/>
</dbReference>
<dbReference type="GO" id="GO:0003700">
    <property type="term" value="F:DNA-binding transcription factor activity"/>
    <property type="evidence" value="ECO:0007669"/>
    <property type="project" value="InterPro"/>
</dbReference>
<evidence type="ECO:0000313" key="6">
    <source>
        <dbReference type="EMBL" id="PWA80108.1"/>
    </source>
</evidence>
<feature type="region of interest" description="Disordered" evidence="4">
    <location>
        <begin position="279"/>
        <end position="303"/>
    </location>
</feature>
<evidence type="ECO:0000313" key="7">
    <source>
        <dbReference type="Proteomes" id="UP000245207"/>
    </source>
</evidence>
<sequence length="715" mass="78515">MENEENKKSIIAFSSSTSPQSISAFNDSPIFNYINNLSPIKPVKGSSVTQVFPGLNSPPLVFTSPRTHTRRLDLKSSQSHASSDAELSLRDNTCNITTDGSLETNVMAPAAVVEQTEQDHEGSLPSHPEPAKNDGKVISTTQQYAERVAKHQQPVFGCYKDYGKGIASGIANQPTATVIGQQLKVGKSQLGKRRRLQFEAAQERVVESNPVTQNPSITTANSEVIDSSISQNIKNTSQTVSKPSGIGLHLNSIVNARPLASVRIKPNDGKKSISITSHVQDNMQCPSISSNSNLPDELSTRREEYTHEAAYSNDKQIMMIENQESFDQGSLNYEQGQRVDEFNRSNPKKKRKKGESNGDGCKRCKCKKSKCLKLYCDCFAAGIYCSGSCSCQGCFNKPEHQDTVLETRKQIESRNPLAFAPKIVQHLTQPPNSETMADEDQVTPLAAIHKKGCNCKKSMCLKKYCECYQANVGCSDGCRCEGCQNIFGVKGASSIMFRERGTEAVNEKLNDSFDDKLKVGSIRSRSSLPAIHKPYNMTPETPSFQFSNHGKDALKSHVIPGRYISSPESECTFYPEMIPFDQEFMDEFSPSNSSRSQLLPSNGRSLSSLGFRGSSLVTPVTLFGGTKTSSRITDDDDDTPKILRDSCIQPNKVIGTSPNKKRISPPRIRLHELGSTSLKSGRKFILKSVPSFPPMTPCINSKDVTGHTFGGDNTR</sequence>
<evidence type="ECO:0000256" key="2">
    <source>
        <dbReference type="ARBA" id="ARBA00007267"/>
    </source>
</evidence>
<dbReference type="SMART" id="SM01114">
    <property type="entry name" value="CXC"/>
    <property type="match status" value="2"/>
</dbReference>
<dbReference type="Proteomes" id="UP000245207">
    <property type="component" value="Unassembled WGS sequence"/>
</dbReference>
<feature type="region of interest" description="Disordered" evidence="4">
    <location>
        <begin position="337"/>
        <end position="362"/>
    </location>
</feature>
<feature type="domain" description="CRC" evidence="5">
    <location>
        <begin position="360"/>
        <end position="488"/>
    </location>
</feature>
<dbReference type="PROSITE" id="PS51634">
    <property type="entry name" value="CRC"/>
    <property type="match status" value="1"/>
</dbReference>